<comment type="caution">
    <text evidence="1">The sequence shown here is derived from an EMBL/GenBank/DDBJ whole genome shotgun (WGS) entry which is preliminary data.</text>
</comment>
<keyword evidence="2" id="KW-1185">Reference proteome</keyword>
<dbReference type="Proteomes" id="UP001303222">
    <property type="component" value="Unassembled WGS sequence"/>
</dbReference>
<evidence type="ECO:0000313" key="2">
    <source>
        <dbReference type="Proteomes" id="UP001303222"/>
    </source>
</evidence>
<proteinExistence type="predicted"/>
<dbReference type="EMBL" id="MU859490">
    <property type="protein sequence ID" value="KAK3946860.1"/>
    <property type="molecule type" value="Genomic_DNA"/>
</dbReference>
<reference evidence="1" key="2">
    <citation type="submission" date="2023-06" db="EMBL/GenBank/DDBJ databases">
        <authorList>
            <consortium name="Lawrence Berkeley National Laboratory"/>
            <person name="Mondo S.J."/>
            <person name="Hensen N."/>
            <person name="Bonometti L."/>
            <person name="Westerberg I."/>
            <person name="Brannstrom I.O."/>
            <person name="Guillou S."/>
            <person name="Cros-Aarteil S."/>
            <person name="Calhoun S."/>
            <person name="Haridas S."/>
            <person name="Kuo A."/>
            <person name="Pangilinan J."/>
            <person name="Riley R."/>
            <person name="Labutti K."/>
            <person name="Andreopoulos B."/>
            <person name="Lipzen A."/>
            <person name="Chen C."/>
            <person name="Yanf M."/>
            <person name="Daum C."/>
            <person name="Ng V."/>
            <person name="Clum A."/>
            <person name="Steindorff A."/>
            <person name="Ohm R."/>
            <person name="Martin F."/>
            <person name="Silar P."/>
            <person name="Natvig D."/>
            <person name="Lalanne C."/>
            <person name="Gautier V."/>
            <person name="Ament-Velasquez S.L."/>
            <person name="Kruys A."/>
            <person name="Hutchinson M.I."/>
            <person name="Powell A.J."/>
            <person name="Barry K."/>
            <person name="Miller A.N."/>
            <person name="Grigoriev I.V."/>
            <person name="Debuchy R."/>
            <person name="Gladieux P."/>
            <person name="Thoren M.H."/>
            <person name="Johannesson H."/>
        </authorList>
    </citation>
    <scope>NUCLEOTIDE SEQUENCE</scope>
    <source>
        <strain evidence="1">CBS 626.80</strain>
    </source>
</reference>
<gene>
    <name evidence="1" type="ORF">QBC32DRAFT_356323</name>
</gene>
<accession>A0AAN6NJU2</accession>
<protein>
    <submittedName>
        <fullName evidence="1">Uncharacterized protein</fullName>
    </submittedName>
</protein>
<organism evidence="1 2">
    <name type="scientific">Pseudoneurospora amorphoporcata</name>
    <dbReference type="NCBI Taxonomy" id="241081"/>
    <lineage>
        <taxon>Eukaryota</taxon>
        <taxon>Fungi</taxon>
        <taxon>Dikarya</taxon>
        <taxon>Ascomycota</taxon>
        <taxon>Pezizomycotina</taxon>
        <taxon>Sordariomycetes</taxon>
        <taxon>Sordariomycetidae</taxon>
        <taxon>Sordariales</taxon>
        <taxon>Sordariaceae</taxon>
        <taxon>Pseudoneurospora</taxon>
    </lineage>
</organism>
<sequence length="178" mass="20224">MYLHRMERGFPCTRVYPDARLEEFNIMGANGVTERSVRRSQPLPGPKSMRGLNSAVYLFLLGDWIRDSAGKRPQMAFLVLGYPPSQPGKYERVGYGTCLPEYPGTSRLGEDNSDRDEYVKKSPFGQSSLPVPFNDFEVLNESSHPIHLDSAVKSINTECKKRVSEERDKFRSITTKRS</sequence>
<evidence type="ECO:0000313" key="1">
    <source>
        <dbReference type="EMBL" id="KAK3946860.1"/>
    </source>
</evidence>
<reference evidence="1" key="1">
    <citation type="journal article" date="2023" name="Mol. Phylogenet. Evol.">
        <title>Genome-scale phylogeny and comparative genomics of the fungal order Sordariales.</title>
        <authorList>
            <person name="Hensen N."/>
            <person name="Bonometti L."/>
            <person name="Westerberg I."/>
            <person name="Brannstrom I.O."/>
            <person name="Guillou S."/>
            <person name="Cros-Aarteil S."/>
            <person name="Calhoun S."/>
            <person name="Haridas S."/>
            <person name="Kuo A."/>
            <person name="Mondo S."/>
            <person name="Pangilinan J."/>
            <person name="Riley R."/>
            <person name="LaButti K."/>
            <person name="Andreopoulos B."/>
            <person name="Lipzen A."/>
            <person name="Chen C."/>
            <person name="Yan M."/>
            <person name="Daum C."/>
            <person name="Ng V."/>
            <person name="Clum A."/>
            <person name="Steindorff A."/>
            <person name="Ohm R.A."/>
            <person name="Martin F."/>
            <person name="Silar P."/>
            <person name="Natvig D.O."/>
            <person name="Lalanne C."/>
            <person name="Gautier V."/>
            <person name="Ament-Velasquez S.L."/>
            <person name="Kruys A."/>
            <person name="Hutchinson M.I."/>
            <person name="Powell A.J."/>
            <person name="Barry K."/>
            <person name="Miller A.N."/>
            <person name="Grigoriev I.V."/>
            <person name="Debuchy R."/>
            <person name="Gladieux P."/>
            <person name="Hiltunen Thoren M."/>
            <person name="Johannesson H."/>
        </authorList>
    </citation>
    <scope>NUCLEOTIDE SEQUENCE</scope>
    <source>
        <strain evidence="1">CBS 626.80</strain>
    </source>
</reference>
<name>A0AAN6NJU2_9PEZI</name>
<dbReference type="AlphaFoldDB" id="A0AAN6NJU2"/>